<accession>A0A519BIX0</accession>
<name>A0A519BIX0_ACIG2</name>
<evidence type="ECO:0000313" key="1">
    <source>
        <dbReference type="EMBL" id="RZD17202.1"/>
    </source>
</evidence>
<dbReference type="AlphaFoldDB" id="A0A519BIX0"/>
<organism evidence="1 2">
    <name type="scientific">Acididesulfobacter guangdongensis</name>
    <dbReference type="NCBI Taxonomy" id="2597225"/>
    <lineage>
        <taxon>Bacteria</taxon>
        <taxon>Deltaproteobacteria</taxon>
        <taxon>Candidatus Acidulodesulfobacterales</taxon>
        <taxon>Candidatus Acididesulfobacter</taxon>
    </lineage>
</organism>
<proteinExistence type="predicted"/>
<dbReference type="Proteomes" id="UP000316562">
    <property type="component" value="Unassembled WGS sequence"/>
</dbReference>
<reference evidence="1 2" key="1">
    <citation type="journal article" date="2019" name="ISME J.">
        <title>Insights into ecological role of a new deltaproteobacterial order Candidatus Acidulodesulfobacterales by metagenomics and metatranscriptomics.</title>
        <authorList>
            <person name="Tan S."/>
            <person name="Liu J."/>
            <person name="Fang Y."/>
            <person name="Hedlund B.P."/>
            <person name="Lian Z.H."/>
            <person name="Huang L.Y."/>
            <person name="Li J.T."/>
            <person name="Huang L.N."/>
            <person name="Li W.J."/>
            <person name="Jiang H.C."/>
            <person name="Dong H.L."/>
            <person name="Shu W.S."/>
        </authorList>
    </citation>
    <scope>NUCLEOTIDE SEQUENCE [LARGE SCALE GENOMIC DNA]</scope>
    <source>
        <strain evidence="1">AP2</strain>
    </source>
</reference>
<dbReference type="EMBL" id="SGBC01000001">
    <property type="protein sequence ID" value="RZD17202.1"/>
    <property type="molecule type" value="Genomic_DNA"/>
</dbReference>
<sequence>MRLKLIYIGAAIFYFLVCLYNPVTVSANKLKKQQTKSHNGLSFMLGGRYIGAAFYAENQGQGFQNVSGYPNNNSFQEFAQMLRINTLIKYKKLISLYTQFALSSDYNGIANYYGGIPPGFQTLAQNPVPVGFNNDFDTFGIREVYINLRLPNQYFRHIIFGRTFLHFGLGVAIRTDVDGIFDNFNVGNFNITAGTMITSMAAAGTYCYSSNKLNPCNTLQGLAGTTEGFYPTAAMGYTHVQMGTIPVIQFITKKPVKHTVFSAWLSEAHLNQFQAPLYNVPNSVYFQTFGSYTNDNNFWPTLNITLAGGSLWYENGKNKFAIEFDYLRGKAMPTSAALSNGLLNSRSADHYLWTQWGGANPNSPLTAPLLVEPAGNNAYDTINSYDIYAKGSTLTSIKKMPLMIGFKFGLGAPVEAGSYDMSDYSRVQNQPTLFGNLITSNWQMIQILAPGNSYMYGAPLSSNLENKRIEEILFREFLPDKNNLTEAVIQANWVKSNIHVNGKYVPLFGGSNIGTEFDLDFVHVIKKGFFWKAWASYMFTGRGLETFYGPGNYSSGCVTNASTACLDTATHKNIAAVGTAIVWNF</sequence>
<protein>
    <submittedName>
        <fullName evidence="1">Uncharacterized protein</fullName>
    </submittedName>
</protein>
<comment type="caution">
    <text evidence="1">The sequence shown here is derived from an EMBL/GenBank/DDBJ whole genome shotgun (WGS) entry which is preliminary data.</text>
</comment>
<evidence type="ECO:0000313" key="2">
    <source>
        <dbReference type="Proteomes" id="UP000316562"/>
    </source>
</evidence>
<gene>
    <name evidence="1" type="ORF">EVJ46_02935</name>
</gene>